<dbReference type="EMBL" id="CM035415">
    <property type="protein sequence ID" value="KAH7426588.1"/>
    <property type="molecule type" value="Genomic_DNA"/>
</dbReference>
<dbReference type="AlphaFoldDB" id="A0A8T2TW06"/>
<feature type="transmembrane region" description="Helical" evidence="1">
    <location>
        <begin position="189"/>
        <end position="211"/>
    </location>
</feature>
<dbReference type="OMA" id="FRRSEYR"/>
<dbReference type="OrthoDB" id="1927247at2759"/>
<keyword evidence="1" id="KW-0812">Transmembrane</keyword>
<protein>
    <submittedName>
        <fullName evidence="2">Uncharacterized protein</fullName>
    </submittedName>
</protein>
<evidence type="ECO:0000313" key="3">
    <source>
        <dbReference type="Proteomes" id="UP000825935"/>
    </source>
</evidence>
<gene>
    <name evidence="2" type="ORF">KP509_10G007400</name>
</gene>
<feature type="transmembrane region" description="Helical" evidence="1">
    <location>
        <begin position="165"/>
        <end position="183"/>
    </location>
</feature>
<evidence type="ECO:0000313" key="2">
    <source>
        <dbReference type="EMBL" id="KAH7426588.1"/>
    </source>
</evidence>
<sequence length="230" mass="26088">MLSFSRLQHSSRAATVPQPFRRSEYRCQALNMTTITSTYLRSPFQSISTRSQKISSIGPQSHAAAVEEISHDREPTSLGTTPTSNFPWSKFSSKLMQNLADATWFLGKWIAVPALVILAVQDVLFTVASKNELWIPVGLLVGIIFSGIIKETFSSIGYNFQHSILPLHLLELGIFFVILKSCAFKINCIWFRVFLLHFTTGGLWQTFRFCLDWKWRKKQSTHQDPDALSA</sequence>
<keyword evidence="3" id="KW-1185">Reference proteome</keyword>
<dbReference type="Proteomes" id="UP000825935">
    <property type="component" value="Chromosome 10"/>
</dbReference>
<comment type="caution">
    <text evidence="2">The sequence shown here is derived from an EMBL/GenBank/DDBJ whole genome shotgun (WGS) entry which is preliminary data.</text>
</comment>
<name>A0A8T2TW06_CERRI</name>
<feature type="transmembrane region" description="Helical" evidence="1">
    <location>
        <begin position="99"/>
        <end position="121"/>
    </location>
</feature>
<accession>A0A8T2TW06</accession>
<proteinExistence type="predicted"/>
<organism evidence="2 3">
    <name type="scientific">Ceratopteris richardii</name>
    <name type="common">Triangle waterfern</name>
    <dbReference type="NCBI Taxonomy" id="49495"/>
    <lineage>
        <taxon>Eukaryota</taxon>
        <taxon>Viridiplantae</taxon>
        <taxon>Streptophyta</taxon>
        <taxon>Embryophyta</taxon>
        <taxon>Tracheophyta</taxon>
        <taxon>Polypodiopsida</taxon>
        <taxon>Polypodiidae</taxon>
        <taxon>Polypodiales</taxon>
        <taxon>Pteridineae</taxon>
        <taxon>Pteridaceae</taxon>
        <taxon>Parkerioideae</taxon>
        <taxon>Ceratopteris</taxon>
    </lineage>
</organism>
<evidence type="ECO:0000256" key="1">
    <source>
        <dbReference type="SAM" id="Phobius"/>
    </source>
</evidence>
<dbReference type="PANTHER" id="PTHR36000">
    <property type="entry name" value="DEFECTIVE 1273 PROTEIN, PUTATIVE-RELATED"/>
    <property type="match status" value="1"/>
</dbReference>
<reference evidence="2" key="1">
    <citation type="submission" date="2021-08" db="EMBL/GenBank/DDBJ databases">
        <title>WGS assembly of Ceratopteris richardii.</title>
        <authorList>
            <person name="Marchant D.B."/>
            <person name="Chen G."/>
            <person name="Jenkins J."/>
            <person name="Shu S."/>
            <person name="Leebens-Mack J."/>
            <person name="Grimwood J."/>
            <person name="Schmutz J."/>
            <person name="Soltis P."/>
            <person name="Soltis D."/>
            <person name="Chen Z.-H."/>
        </authorList>
    </citation>
    <scope>NUCLEOTIDE SEQUENCE</scope>
    <source>
        <strain evidence="2">Whitten #5841</strain>
        <tissue evidence="2">Leaf</tissue>
    </source>
</reference>
<feature type="transmembrane region" description="Helical" evidence="1">
    <location>
        <begin position="133"/>
        <end position="153"/>
    </location>
</feature>
<dbReference type="PANTHER" id="PTHR36000:SF2">
    <property type="entry name" value="DEFECTIVE 1273 PROTEIN, PUTATIVE-RELATED"/>
    <property type="match status" value="1"/>
</dbReference>
<keyword evidence="1" id="KW-1133">Transmembrane helix</keyword>
<keyword evidence="1" id="KW-0472">Membrane</keyword>